<dbReference type="GO" id="GO:0004177">
    <property type="term" value="F:aminopeptidase activity"/>
    <property type="evidence" value="ECO:0007669"/>
    <property type="project" value="UniProtKB-KW"/>
</dbReference>
<keyword evidence="2" id="KW-0031">Aminopeptidase</keyword>
<accession>A0A4R2JG59</accession>
<dbReference type="RefSeq" id="WP_132121160.1">
    <property type="nucleotide sequence ID" value="NZ_SLWS01000006.1"/>
</dbReference>
<dbReference type="InterPro" id="IPR050266">
    <property type="entry name" value="AB_hydrolase_sf"/>
</dbReference>
<keyword evidence="2" id="KW-0378">Hydrolase</keyword>
<dbReference type="Gene3D" id="3.40.50.1820">
    <property type="entry name" value="alpha/beta hydrolase"/>
    <property type="match status" value="1"/>
</dbReference>
<protein>
    <submittedName>
        <fullName evidence="2">Serine aminopeptidase S33 family</fullName>
    </submittedName>
</protein>
<sequence length="242" mass="27000">MWIRTPRGPGLAAELRKARGEAIVVMAHGFCDNRHSFGRFDQLADGFAAAGYDVLTFDFSGCGQSDPDVITVANEVEDLTAILGHVRELGYRRIGLYGHSLGGTISLKAYDGTPETIVLTGTPTDAINYDWRAYYGERRYQRLQDEGVLRIGPWTLTHQSLRDFEEFDQHALLSQVKCPVLLVHGGDWEERSLARISQKGMPLLPAGSRMEILEDAAHSFKDDIPRLLATAVNWYAEHMPLP</sequence>
<dbReference type="Pfam" id="PF00561">
    <property type="entry name" value="Abhydrolase_1"/>
    <property type="match status" value="1"/>
</dbReference>
<dbReference type="PANTHER" id="PTHR43798">
    <property type="entry name" value="MONOACYLGLYCEROL LIPASE"/>
    <property type="match status" value="1"/>
</dbReference>
<evidence type="ECO:0000313" key="3">
    <source>
        <dbReference type="Proteomes" id="UP000295680"/>
    </source>
</evidence>
<dbReference type="Proteomes" id="UP000295680">
    <property type="component" value="Unassembled WGS sequence"/>
</dbReference>
<keyword evidence="3" id="KW-1185">Reference proteome</keyword>
<dbReference type="AlphaFoldDB" id="A0A4R2JG59"/>
<dbReference type="InterPro" id="IPR000073">
    <property type="entry name" value="AB_hydrolase_1"/>
</dbReference>
<organism evidence="2 3">
    <name type="scientific">Actinocrispum wychmicini</name>
    <dbReference type="NCBI Taxonomy" id="1213861"/>
    <lineage>
        <taxon>Bacteria</taxon>
        <taxon>Bacillati</taxon>
        <taxon>Actinomycetota</taxon>
        <taxon>Actinomycetes</taxon>
        <taxon>Pseudonocardiales</taxon>
        <taxon>Pseudonocardiaceae</taxon>
        <taxon>Actinocrispum</taxon>
    </lineage>
</organism>
<dbReference type="InterPro" id="IPR029058">
    <property type="entry name" value="AB_hydrolase_fold"/>
</dbReference>
<evidence type="ECO:0000259" key="1">
    <source>
        <dbReference type="Pfam" id="PF00561"/>
    </source>
</evidence>
<proteinExistence type="predicted"/>
<reference evidence="2 3" key="1">
    <citation type="submission" date="2019-03" db="EMBL/GenBank/DDBJ databases">
        <title>Genomic Encyclopedia of Type Strains, Phase IV (KMG-IV): sequencing the most valuable type-strain genomes for metagenomic binning, comparative biology and taxonomic classification.</title>
        <authorList>
            <person name="Goeker M."/>
        </authorList>
    </citation>
    <scope>NUCLEOTIDE SEQUENCE [LARGE SCALE GENOMIC DNA]</scope>
    <source>
        <strain evidence="2 3">DSM 45934</strain>
    </source>
</reference>
<name>A0A4R2JG59_9PSEU</name>
<evidence type="ECO:0000313" key="2">
    <source>
        <dbReference type="EMBL" id="TCO57262.1"/>
    </source>
</evidence>
<dbReference type="EMBL" id="SLWS01000006">
    <property type="protein sequence ID" value="TCO57262.1"/>
    <property type="molecule type" value="Genomic_DNA"/>
</dbReference>
<comment type="caution">
    <text evidence="2">The sequence shown here is derived from an EMBL/GenBank/DDBJ whole genome shotgun (WGS) entry which is preliminary data.</text>
</comment>
<keyword evidence="2" id="KW-0645">Protease</keyword>
<gene>
    <name evidence="2" type="ORF">EV192_106739</name>
</gene>
<dbReference type="OrthoDB" id="128799at2"/>
<dbReference type="SUPFAM" id="SSF53474">
    <property type="entry name" value="alpha/beta-Hydrolases"/>
    <property type="match status" value="1"/>
</dbReference>
<dbReference type="PANTHER" id="PTHR43798:SF33">
    <property type="entry name" value="HYDROLASE, PUTATIVE (AFU_ORTHOLOGUE AFUA_2G14860)-RELATED"/>
    <property type="match status" value="1"/>
</dbReference>
<feature type="domain" description="AB hydrolase-1" evidence="1">
    <location>
        <begin position="23"/>
        <end position="155"/>
    </location>
</feature>
<dbReference type="GO" id="GO:0016020">
    <property type="term" value="C:membrane"/>
    <property type="evidence" value="ECO:0007669"/>
    <property type="project" value="TreeGrafter"/>
</dbReference>